<evidence type="ECO:0000256" key="4">
    <source>
        <dbReference type="ARBA" id="ARBA00022553"/>
    </source>
</evidence>
<dbReference type="Gene3D" id="1.10.1790.10">
    <property type="entry name" value="PRD domain"/>
    <property type="match status" value="1"/>
</dbReference>
<evidence type="ECO:0000256" key="10">
    <source>
        <dbReference type="ARBA" id="ARBA00041175"/>
    </source>
</evidence>
<dbReference type="HOGENOM" id="CLU_013442_1_0_9"/>
<dbReference type="InterPro" id="IPR016152">
    <property type="entry name" value="PTrfase/Anion_transptr"/>
</dbReference>
<evidence type="ECO:0000313" key="16">
    <source>
        <dbReference type="Proteomes" id="UP000004846"/>
    </source>
</evidence>
<dbReference type="InterPro" id="IPR051351">
    <property type="entry name" value="Ascorbate-PTS_EIIA_comp"/>
</dbReference>
<dbReference type="PANTHER" id="PTHR36203">
    <property type="entry name" value="ASCORBATE-SPECIFIC PTS SYSTEM EIIA COMPONENT"/>
    <property type="match status" value="1"/>
</dbReference>
<gene>
    <name evidence="15" type="ORF">HMPREF9498_00037</name>
</gene>
<reference evidence="15 16" key="1">
    <citation type="submission" date="2010-07" db="EMBL/GenBank/DDBJ databases">
        <authorList>
            <person name="Sid Ahmed O."/>
        </authorList>
    </citation>
    <scope>NUCLEOTIDE SEQUENCE [LARGE SCALE GENOMIC DNA]</scope>
    <source>
        <strain evidence="15 16">TX4248</strain>
    </source>
</reference>
<keyword evidence="7" id="KW-0418">Kinase</keyword>
<feature type="domain" description="PRD" evidence="14">
    <location>
        <begin position="271"/>
        <end position="378"/>
    </location>
</feature>
<dbReference type="InterPro" id="IPR013011">
    <property type="entry name" value="PTS_EIIB_2"/>
</dbReference>
<dbReference type="PANTHER" id="PTHR36203:SF1">
    <property type="entry name" value="ASCORBATE-SPECIFIC PTS SYSTEM EIIA COMPONENT"/>
    <property type="match status" value="1"/>
</dbReference>
<evidence type="ECO:0000256" key="3">
    <source>
        <dbReference type="ARBA" id="ARBA00022490"/>
    </source>
</evidence>
<name>A0A125W9N8_ENTFL</name>
<dbReference type="Pfam" id="PF00874">
    <property type="entry name" value="PRD"/>
    <property type="match status" value="1"/>
</dbReference>
<protein>
    <recommendedName>
        <fullName evidence="10">Ascorbate-specific PTS system EIIA component</fullName>
    </recommendedName>
    <alternativeName>
        <fullName evidence="11">Ascorbate-specific phosphotransferase enzyme IIA component</fullName>
    </alternativeName>
</protein>
<keyword evidence="4" id="KW-0597">Phosphoprotein</keyword>
<dbReference type="SUPFAM" id="SSF52794">
    <property type="entry name" value="PTS system IIB component-like"/>
    <property type="match status" value="1"/>
</dbReference>
<keyword evidence="8" id="KW-0010">Activator</keyword>
<evidence type="ECO:0000256" key="5">
    <source>
        <dbReference type="ARBA" id="ARBA00022679"/>
    </source>
</evidence>
<keyword evidence="15" id="KW-0670">Pyruvate</keyword>
<dbReference type="Gene3D" id="3.40.930.10">
    <property type="entry name" value="Mannitol-specific EII, Chain A"/>
    <property type="match status" value="1"/>
</dbReference>
<evidence type="ECO:0000256" key="8">
    <source>
        <dbReference type="ARBA" id="ARBA00023159"/>
    </source>
</evidence>
<evidence type="ECO:0000256" key="11">
    <source>
        <dbReference type="ARBA" id="ARBA00042072"/>
    </source>
</evidence>
<dbReference type="PROSITE" id="PS51099">
    <property type="entry name" value="PTS_EIIB_TYPE_2"/>
    <property type="match status" value="1"/>
</dbReference>
<dbReference type="GO" id="GO:0016301">
    <property type="term" value="F:kinase activity"/>
    <property type="evidence" value="ECO:0007669"/>
    <property type="project" value="UniProtKB-KW"/>
</dbReference>
<dbReference type="PROSITE" id="PS51372">
    <property type="entry name" value="PRD_2"/>
    <property type="match status" value="1"/>
</dbReference>
<comment type="subcellular location">
    <subcellularLocation>
        <location evidence="1">Cytoplasm</location>
    </subcellularLocation>
</comment>
<evidence type="ECO:0000259" key="12">
    <source>
        <dbReference type="PROSITE" id="PS51094"/>
    </source>
</evidence>
<organism evidence="15 16">
    <name type="scientific">Enterococcus faecalis TX4248</name>
    <dbReference type="NCBI Taxonomy" id="749495"/>
    <lineage>
        <taxon>Bacteria</taxon>
        <taxon>Bacillati</taxon>
        <taxon>Bacillota</taxon>
        <taxon>Bacilli</taxon>
        <taxon>Lactobacillales</taxon>
        <taxon>Enterococcaceae</taxon>
        <taxon>Enterococcus</taxon>
    </lineage>
</organism>
<dbReference type="InterPro" id="IPR011608">
    <property type="entry name" value="PRD"/>
</dbReference>
<dbReference type="Pfam" id="PF05043">
    <property type="entry name" value="Mga"/>
    <property type="match status" value="1"/>
</dbReference>
<evidence type="ECO:0000256" key="2">
    <source>
        <dbReference type="ARBA" id="ARBA00022448"/>
    </source>
</evidence>
<evidence type="ECO:0000256" key="6">
    <source>
        <dbReference type="ARBA" id="ARBA00022683"/>
    </source>
</evidence>
<dbReference type="CDD" id="cd00211">
    <property type="entry name" value="PTS_IIA_fru"/>
    <property type="match status" value="1"/>
</dbReference>
<keyword evidence="2" id="KW-0813">Transport</keyword>
<proteinExistence type="predicted"/>
<dbReference type="SUPFAM" id="SSF63520">
    <property type="entry name" value="PTS-regulatory domain, PRD"/>
    <property type="match status" value="1"/>
</dbReference>
<evidence type="ECO:0000259" key="13">
    <source>
        <dbReference type="PROSITE" id="PS51099"/>
    </source>
</evidence>
<evidence type="ECO:0000313" key="15">
    <source>
        <dbReference type="EMBL" id="EFM84292.1"/>
    </source>
</evidence>
<dbReference type="GO" id="GO:0008982">
    <property type="term" value="F:protein-N(PI)-phosphohistidine-sugar phosphotransferase activity"/>
    <property type="evidence" value="ECO:0007669"/>
    <property type="project" value="InterPro"/>
</dbReference>
<keyword evidence="6" id="KW-0598">Phosphotransferase system</keyword>
<dbReference type="AlphaFoldDB" id="A0A125W9N8"/>
<evidence type="ECO:0000256" key="7">
    <source>
        <dbReference type="ARBA" id="ARBA00022777"/>
    </source>
</evidence>
<keyword evidence="3" id="KW-0963">Cytoplasm</keyword>
<dbReference type="InterPro" id="IPR036095">
    <property type="entry name" value="PTS_EIIB-like_sf"/>
</dbReference>
<keyword evidence="5 15" id="KW-0808">Transferase</keyword>
<evidence type="ECO:0000259" key="14">
    <source>
        <dbReference type="PROSITE" id="PS51372"/>
    </source>
</evidence>
<dbReference type="Pfam" id="PF00359">
    <property type="entry name" value="PTS_EIIA_2"/>
    <property type="match status" value="1"/>
</dbReference>
<feature type="domain" description="PTS EIIB type-2" evidence="13">
    <location>
        <begin position="384"/>
        <end position="472"/>
    </location>
</feature>
<dbReference type="InterPro" id="IPR036634">
    <property type="entry name" value="PRD_sf"/>
</dbReference>
<dbReference type="GO" id="GO:0005737">
    <property type="term" value="C:cytoplasm"/>
    <property type="evidence" value="ECO:0007669"/>
    <property type="project" value="UniProtKB-SubCell"/>
</dbReference>
<evidence type="ECO:0000256" key="1">
    <source>
        <dbReference type="ARBA" id="ARBA00004496"/>
    </source>
</evidence>
<dbReference type="InterPro" id="IPR007737">
    <property type="entry name" value="Mga_HTH"/>
</dbReference>
<dbReference type="Gene3D" id="3.40.50.2300">
    <property type="match status" value="1"/>
</dbReference>
<dbReference type="GO" id="GO:0009401">
    <property type="term" value="P:phosphoenolpyruvate-dependent sugar phosphotransferase system"/>
    <property type="evidence" value="ECO:0007669"/>
    <property type="project" value="UniProtKB-KW"/>
</dbReference>
<comment type="caution">
    <text evidence="15">The sequence shown here is derived from an EMBL/GenBank/DDBJ whole genome shotgun (WGS) entry which is preliminary data.</text>
</comment>
<dbReference type="GO" id="GO:0006355">
    <property type="term" value="P:regulation of DNA-templated transcription"/>
    <property type="evidence" value="ECO:0007669"/>
    <property type="project" value="InterPro"/>
</dbReference>
<dbReference type="InterPro" id="IPR002178">
    <property type="entry name" value="PTS_EIIA_type-2_dom"/>
</dbReference>
<dbReference type="SUPFAM" id="SSF55804">
    <property type="entry name" value="Phoshotransferase/anion transport protein"/>
    <property type="match status" value="1"/>
</dbReference>
<dbReference type="CDD" id="cd05568">
    <property type="entry name" value="PTS_IIB_bgl_like"/>
    <property type="match status" value="1"/>
</dbReference>
<dbReference type="Proteomes" id="UP000004846">
    <property type="component" value="Unassembled WGS sequence"/>
</dbReference>
<sequence length="669" mass="76828">MNYKISYLLDEYAGQKIALSLAQQITDLSQRELVTQLSTIGGEVQQNTVSIPNLSANEWGKQLFQQHQVIYSETERQALIFLLTYSEIEELSVYHYQNFLDVSKGTILADIKKVRHQLATENIALSYERKRGFYLEGDEFRIRRFGKNWLARLLQQKSGTFALFCWLSQHQMSQYAKMRDGIQLAVQEAQLQLVPSRLDEISYFLAFSQKRLGKYKTVVWPENQLIQSLRAYPVSRRILSDLVGPVANVETESLFFTICLMTALQGELRDTKLEFLLDISGEIIRKMELLAVVQFEQPRELLMNVYYHLVPAYFRINYGFYLPNVLIKDIRQSYRSLYHLCEQALAPLEKLTKRSIPSEEIGFFTILFGGEIFGQKNEQRQEKLKALIVCPSGISSSLILQSELRRLFPMIEFKETNAVREIENVSEKSYDIIFSTVPIETAKKVYFTKPIMSSLEKNQLMHQVQSDWLLPGISMPDVKDILDALKPYISLKKGVTEAQLYRVLHRKMNKILEKEEDLRPMLSELLTTETVQVLPEVADWRAGITEAAKPLLKNGSITEKYIDAMIQKVESFGPFIHICPDVALPHARPEDGVNQLGMSLLKIQKSVDLLEDPKHEIHLFICLAASDNETHLRALSSLTKILSKKESLHRLVAAETVPEILSIIQEGEK</sequence>
<evidence type="ECO:0000256" key="9">
    <source>
        <dbReference type="ARBA" id="ARBA00037387"/>
    </source>
</evidence>
<dbReference type="PROSITE" id="PS51094">
    <property type="entry name" value="PTS_EIIA_TYPE_2"/>
    <property type="match status" value="1"/>
</dbReference>
<accession>A0A125W9N8</accession>
<dbReference type="EMBL" id="AEBR01000003">
    <property type="protein sequence ID" value="EFM84292.1"/>
    <property type="molecule type" value="Genomic_DNA"/>
</dbReference>
<dbReference type="RefSeq" id="WP_002391244.1">
    <property type="nucleotide sequence ID" value="NZ_GL454409.1"/>
</dbReference>
<comment type="function">
    <text evidence="9">The phosphoenolpyruvate-dependent sugar phosphotransferase system (sugar PTS), a major carbohydrate active transport system, catalyzes the phosphorylation of incoming sugar substrates concomitantly with their translocation across the cell membrane. The enzyme II UlaABC PTS system is involved in ascorbate transport.</text>
</comment>
<feature type="domain" description="PTS EIIA type-2" evidence="12">
    <location>
        <begin position="524"/>
        <end position="667"/>
    </location>
</feature>